<dbReference type="AlphaFoldDB" id="A0A3G3IKG6"/>
<reference evidence="1 2" key="1">
    <citation type="submission" date="2017-11" db="EMBL/GenBank/DDBJ databases">
        <title>Genome sequence of the bacterial symbiont EPR9N from a vent mussel Bathymodiolus thermophilus.</title>
        <authorList>
            <person name="Won Y.-J."/>
        </authorList>
    </citation>
    <scope>NUCLEOTIDE SEQUENCE [LARGE SCALE GENOMIC DNA]</scope>
    <source>
        <strain evidence="1 2">EPR9N</strain>
    </source>
</reference>
<organism evidence="1 2">
    <name type="scientific">Bathymodiolus thermophilus thioautotrophic gill symbiont</name>
    <dbReference type="NCBI Taxonomy" id="2360"/>
    <lineage>
        <taxon>Bacteria</taxon>
        <taxon>Pseudomonadati</taxon>
        <taxon>Pseudomonadota</taxon>
        <taxon>Gammaproteobacteria</taxon>
        <taxon>sulfur-oxidizing symbionts</taxon>
    </lineage>
</organism>
<proteinExistence type="predicted"/>
<dbReference type="KEGG" id="bthg:MS2017_0231"/>
<dbReference type="EMBL" id="CP024634">
    <property type="protein sequence ID" value="AYQ55982.1"/>
    <property type="molecule type" value="Genomic_DNA"/>
</dbReference>
<name>A0A3G3IKG6_9GAMM</name>
<protein>
    <submittedName>
        <fullName evidence="1">Uncharacterized protein</fullName>
    </submittedName>
</protein>
<sequence>MNIVTNLDQIPKICTIKNPIKNLSFNEKIARSQSVKEYHLIDDIEC</sequence>
<accession>A0A3G3IKG6</accession>
<dbReference type="Proteomes" id="UP000278334">
    <property type="component" value="Chromosome"/>
</dbReference>
<evidence type="ECO:0000313" key="2">
    <source>
        <dbReference type="Proteomes" id="UP000278334"/>
    </source>
</evidence>
<gene>
    <name evidence="1" type="ORF">MS2017_0231</name>
</gene>
<evidence type="ECO:0000313" key="1">
    <source>
        <dbReference type="EMBL" id="AYQ55982.1"/>
    </source>
</evidence>